<comment type="caution">
    <text evidence="11">The sequence shown here is derived from an EMBL/GenBank/DDBJ whole genome shotgun (WGS) entry which is preliminary data.</text>
</comment>
<evidence type="ECO:0000313" key="13">
    <source>
        <dbReference type="Proteomes" id="UP001269271"/>
    </source>
</evidence>
<feature type="domain" description="HTH lacI-type" evidence="9">
    <location>
        <begin position="3"/>
        <end position="57"/>
    </location>
</feature>
<evidence type="ECO:0000256" key="6">
    <source>
        <dbReference type="ARBA" id="ARBA00023159"/>
    </source>
</evidence>
<reference evidence="11 12" key="1">
    <citation type="submission" date="2017-11" db="EMBL/GenBank/DDBJ databases">
        <authorList>
            <person name="Founou R.C."/>
            <person name="Founou L."/>
            <person name="Allam M."/>
            <person name="Ismail A."/>
            <person name="Essack S.Y."/>
        </authorList>
    </citation>
    <scope>NUCLEOTIDE SEQUENCE [LARGE SCALE GENOMIC DNA]</scope>
    <source>
        <strain evidence="11 12">G811N2B1</strain>
    </source>
</reference>
<evidence type="ECO:0000313" key="12">
    <source>
        <dbReference type="Proteomes" id="UP000238153"/>
    </source>
</evidence>
<sequence>MTVTIYDVAREARVSMATVSRVVNGNQNVKPETRKKVNEVIKRLNYRPNAVARGLASKRTTTVGVIIPDISNIYYSQLARGIEDIATMYKYHSIISNSDNDSEKEKEIFNNLLSKQVDGIIFLGGTISDEIKDLINQSSVPVVVSGTNGKDDNIASVNIDFKTAAMEITEQLIQSGAKEFALVSGDYSKKAQEDVFNGLKEVVDCHQLKLNETVQFSGSESYKDGIKVFEDLKGNLPDAILSISDEQAIGIMHSALDAGIRVPEDLQIVSFNNTRLVEMVRPKLSSVIQPLYDIGAVGMRLLTKYMNEEEIEEPNVILPHRIEYRGTTKD</sequence>
<dbReference type="Gene3D" id="1.10.260.40">
    <property type="entry name" value="lambda repressor-like DNA-binding domains"/>
    <property type="match status" value="1"/>
</dbReference>
<dbReference type="Proteomes" id="UP001269271">
    <property type="component" value="Unassembled WGS sequence"/>
</dbReference>
<dbReference type="InterPro" id="IPR000843">
    <property type="entry name" value="HTH_LacI"/>
</dbReference>
<dbReference type="GeneID" id="93780597"/>
<dbReference type="PROSITE" id="PS50932">
    <property type="entry name" value="HTH_LACI_2"/>
    <property type="match status" value="1"/>
</dbReference>
<dbReference type="InterPro" id="IPR010982">
    <property type="entry name" value="Lambda_DNA-bd_dom_sf"/>
</dbReference>
<comment type="function">
    <text evidence="1 8">Global transcriptional regulator of carbon catabolite repression (CCR) and carbon catabolite activation (CCA), which ensures optimal energy usage under diverse conditions.</text>
</comment>
<dbReference type="PROSITE" id="PS00356">
    <property type="entry name" value="HTH_LACI_1"/>
    <property type="match status" value="1"/>
</dbReference>
<dbReference type="Pfam" id="PF13377">
    <property type="entry name" value="Peripla_BP_3"/>
    <property type="match status" value="1"/>
</dbReference>
<protein>
    <recommendedName>
        <fullName evidence="2 8">Catabolite control protein A</fullName>
    </recommendedName>
</protein>
<evidence type="ECO:0000259" key="9">
    <source>
        <dbReference type="PROSITE" id="PS50932"/>
    </source>
</evidence>
<keyword evidence="4 8" id="KW-0805">Transcription regulation</keyword>
<dbReference type="CDD" id="cd01392">
    <property type="entry name" value="HTH_LacI"/>
    <property type="match status" value="1"/>
</dbReference>
<gene>
    <name evidence="11" type="primary">ccpA</name>
    <name evidence="11" type="ORF">CV019_14675</name>
    <name evidence="10" type="ORF">RO950_04370</name>
</gene>
<evidence type="ECO:0000256" key="4">
    <source>
        <dbReference type="ARBA" id="ARBA00023015"/>
    </source>
</evidence>
<dbReference type="InterPro" id="IPR046335">
    <property type="entry name" value="LacI/GalR-like_sensor"/>
</dbReference>
<name>A0A2A1K7V3_STAHA</name>
<dbReference type="PRINTS" id="PR00036">
    <property type="entry name" value="HTHLACI"/>
</dbReference>
<dbReference type="PANTHER" id="PTHR30146:SF150">
    <property type="entry name" value="ARABINOSE METABOLISM TRANSCRIPTIONAL REPRESSOR"/>
    <property type="match status" value="1"/>
</dbReference>
<keyword evidence="3 8" id="KW-0678">Repressor</keyword>
<evidence type="ECO:0000256" key="1">
    <source>
        <dbReference type="ARBA" id="ARBA00002629"/>
    </source>
</evidence>
<dbReference type="InterPro" id="IPR006377">
    <property type="entry name" value="CcpA"/>
</dbReference>
<evidence type="ECO:0000256" key="5">
    <source>
        <dbReference type="ARBA" id="ARBA00023125"/>
    </source>
</evidence>
<dbReference type="InterPro" id="IPR028082">
    <property type="entry name" value="Peripla_BP_I"/>
</dbReference>
<evidence type="ECO:0000313" key="10">
    <source>
        <dbReference type="EMBL" id="MDT4286251.1"/>
    </source>
</evidence>
<dbReference type="SUPFAM" id="SSF53822">
    <property type="entry name" value="Periplasmic binding protein-like I"/>
    <property type="match status" value="1"/>
</dbReference>
<dbReference type="SUPFAM" id="SSF47413">
    <property type="entry name" value="lambda repressor-like DNA-binding domains"/>
    <property type="match status" value="1"/>
</dbReference>
<evidence type="ECO:0000313" key="11">
    <source>
        <dbReference type="EMBL" id="PPJ69069.1"/>
    </source>
</evidence>
<dbReference type="Gene3D" id="3.40.50.2300">
    <property type="match status" value="2"/>
</dbReference>
<dbReference type="SMART" id="SM00354">
    <property type="entry name" value="HTH_LACI"/>
    <property type="match status" value="1"/>
</dbReference>
<keyword evidence="13" id="KW-1185">Reference proteome</keyword>
<keyword evidence="7 8" id="KW-0804">Transcription</keyword>
<dbReference type="NCBIfam" id="TIGR01481">
    <property type="entry name" value="ccpA"/>
    <property type="match status" value="1"/>
</dbReference>
<dbReference type="GO" id="GO:0003700">
    <property type="term" value="F:DNA-binding transcription factor activity"/>
    <property type="evidence" value="ECO:0007669"/>
    <property type="project" value="TreeGrafter"/>
</dbReference>
<keyword evidence="6 8" id="KW-0010">Activator</keyword>
<dbReference type="EMBL" id="JAVSOO010000008">
    <property type="protein sequence ID" value="MDT4286251.1"/>
    <property type="molecule type" value="Genomic_DNA"/>
</dbReference>
<reference evidence="10 13" key="2">
    <citation type="submission" date="2023-08" db="EMBL/GenBank/DDBJ databases">
        <title>Genomic surveillance of Staphylococcus haemolyticus neonatal outbreak in southern France.</title>
        <authorList>
            <person name="Magnan C."/>
            <person name="Morsli M."/>
            <person name="Thiery B."/>
            <person name="Salipante F."/>
            <person name="Attar J."/>
            <person name="Massimo D.M."/>
            <person name="Ory J."/>
            <person name="Pantel A."/>
            <person name="Lavigne J.-P."/>
        </authorList>
    </citation>
    <scope>NUCLEOTIDE SEQUENCE [LARGE SCALE GENOMIC DNA]</scope>
    <source>
        <strain evidence="10 13">NSH026</strain>
    </source>
</reference>
<accession>A0A2A1K7V3</accession>
<dbReference type="RefSeq" id="WP_016930820.1">
    <property type="nucleotide sequence ID" value="NZ_BKAY01000015.1"/>
</dbReference>
<evidence type="ECO:0000256" key="2">
    <source>
        <dbReference type="ARBA" id="ARBA00019435"/>
    </source>
</evidence>
<proteinExistence type="predicted"/>
<dbReference type="EMBL" id="PGWX01000574">
    <property type="protein sequence ID" value="PPJ69069.1"/>
    <property type="molecule type" value="Genomic_DNA"/>
</dbReference>
<organism evidence="11 12">
    <name type="scientific">Staphylococcus haemolyticus</name>
    <dbReference type="NCBI Taxonomy" id="1283"/>
    <lineage>
        <taxon>Bacteria</taxon>
        <taxon>Bacillati</taxon>
        <taxon>Bacillota</taxon>
        <taxon>Bacilli</taxon>
        <taxon>Bacillales</taxon>
        <taxon>Staphylococcaceae</taxon>
        <taxon>Staphylococcus</taxon>
    </lineage>
</organism>
<evidence type="ECO:0000256" key="7">
    <source>
        <dbReference type="ARBA" id="ARBA00023163"/>
    </source>
</evidence>
<dbReference type="KEGG" id="shh:ShL2_01074"/>
<keyword evidence="5 8" id="KW-0238">DNA-binding</keyword>
<evidence type="ECO:0000256" key="8">
    <source>
        <dbReference type="RuleBase" id="RU368079"/>
    </source>
</evidence>
<dbReference type="FunFam" id="1.10.260.40:FF:000002">
    <property type="entry name" value="HTH-type transcriptional repressor PurR"/>
    <property type="match status" value="1"/>
</dbReference>
<evidence type="ECO:0000256" key="3">
    <source>
        <dbReference type="ARBA" id="ARBA00022491"/>
    </source>
</evidence>
<dbReference type="PANTHER" id="PTHR30146">
    <property type="entry name" value="LACI-RELATED TRANSCRIPTIONAL REPRESSOR"/>
    <property type="match status" value="1"/>
</dbReference>
<dbReference type="AlphaFoldDB" id="A0A2A1K7V3"/>
<dbReference type="Proteomes" id="UP000238153">
    <property type="component" value="Unassembled WGS sequence"/>
</dbReference>
<dbReference type="Pfam" id="PF00356">
    <property type="entry name" value="LacI"/>
    <property type="match status" value="1"/>
</dbReference>
<dbReference type="GO" id="GO:0000976">
    <property type="term" value="F:transcription cis-regulatory region binding"/>
    <property type="evidence" value="ECO:0007669"/>
    <property type="project" value="TreeGrafter"/>
</dbReference>
<dbReference type="STRING" id="1283.ShL2_01074"/>